<comment type="caution">
    <text evidence="1">The sequence shown here is derived from an EMBL/GenBank/DDBJ whole genome shotgun (WGS) entry which is preliminary data.</text>
</comment>
<gene>
    <name evidence="1" type="ORF">A4H02_06755</name>
</gene>
<dbReference type="Proteomes" id="UP000094570">
    <property type="component" value="Unassembled WGS sequence"/>
</dbReference>
<proteinExistence type="predicted"/>
<dbReference type="EMBL" id="LWAF01000009">
    <property type="protein sequence ID" value="ODN30251.1"/>
    <property type="molecule type" value="Genomic_DNA"/>
</dbReference>
<accession>A0A1E3G1X1</accession>
<evidence type="ECO:0000313" key="1">
    <source>
        <dbReference type="EMBL" id="ODN30251.1"/>
    </source>
</evidence>
<reference evidence="2" key="1">
    <citation type="submission" date="2016-04" db="EMBL/GenBank/DDBJ databases">
        <title>The genome sequence project of a novel Fervidobacterium isolate from a hot spring in Thailand.</title>
        <authorList>
            <person name="Gonzalez J.M."/>
            <person name="Cuecas A."/>
            <person name="Kanoksilapatham W."/>
        </authorList>
    </citation>
    <scope>NUCLEOTIDE SEQUENCE [LARGE SCALE GENOMIC DNA]</scope>
    <source>
        <strain evidence="2">FC2004</strain>
    </source>
</reference>
<dbReference type="OrthoDB" id="42822at2"/>
<evidence type="ECO:0000313" key="2">
    <source>
        <dbReference type="Proteomes" id="UP000094570"/>
    </source>
</evidence>
<protein>
    <submittedName>
        <fullName evidence="1">Uncharacterized protein</fullName>
    </submittedName>
</protein>
<dbReference type="AlphaFoldDB" id="A0A1E3G1X1"/>
<name>A0A1E3G1X1_9BACT</name>
<sequence length="146" mass="17082">MEIYKIRSSFVRFPLIVFHYLIANFGVSLNHDTLEAIKLIFPCQPKLVLSDGLSAYAQACEYLNVQHKTISSKANQAVESRNNLLAMFTQIRRRFKKLSNMINYTKVFVVLHNIKRKLRLQEPGDWVKIQKPRLSTYMYPFTLISL</sequence>
<dbReference type="RefSeq" id="WP_069293405.1">
    <property type="nucleotide sequence ID" value="NZ_CP140110.1"/>
</dbReference>
<organism evidence="1 2">
    <name type="scientific">Fervidobacterium thailandense</name>
    <dbReference type="NCBI Taxonomy" id="1008305"/>
    <lineage>
        <taxon>Bacteria</taxon>
        <taxon>Thermotogati</taxon>
        <taxon>Thermotogota</taxon>
        <taxon>Thermotogae</taxon>
        <taxon>Thermotogales</taxon>
        <taxon>Fervidobacteriaceae</taxon>
        <taxon>Fervidobacterium</taxon>
    </lineage>
</organism>
<keyword evidence="2" id="KW-1185">Reference proteome</keyword>